<dbReference type="Proteomes" id="UP001231189">
    <property type="component" value="Unassembled WGS sequence"/>
</dbReference>
<reference evidence="1" key="1">
    <citation type="submission" date="2023-07" db="EMBL/GenBank/DDBJ databases">
        <title>A chromosome-level genome assembly of Lolium multiflorum.</title>
        <authorList>
            <person name="Chen Y."/>
            <person name="Copetti D."/>
            <person name="Kolliker R."/>
            <person name="Studer B."/>
        </authorList>
    </citation>
    <scope>NUCLEOTIDE SEQUENCE</scope>
    <source>
        <strain evidence="1">02402/16</strain>
        <tissue evidence="1">Leaf</tissue>
    </source>
</reference>
<comment type="caution">
    <text evidence="1">The sequence shown here is derived from an EMBL/GenBank/DDBJ whole genome shotgun (WGS) entry which is preliminary data.</text>
</comment>
<evidence type="ECO:0000313" key="2">
    <source>
        <dbReference type="Proteomes" id="UP001231189"/>
    </source>
</evidence>
<dbReference type="EMBL" id="JAUUTY010000006">
    <property type="protein sequence ID" value="KAK1615719.1"/>
    <property type="molecule type" value="Genomic_DNA"/>
</dbReference>
<dbReference type="AlphaFoldDB" id="A0AAD8RA76"/>
<organism evidence="1 2">
    <name type="scientific">Lolium multiflorum</name>
    <name type="common">Italian ryegrass</name>
    <name type="synonym">Lolium perenne subsp. multiflorum</name>
    <dbReference type="NCBI Taxonomy" id="4521"/>
    <lineage>
        <taxon>Eukaryota</taxon>
        <taxon>Viridiplantae</taxon>
        <taxon>Streptophyta</taxon>
        <taxon>Embryophyta</taxon>
        <taxon>Tracheophyta</taxon>
        <taxon>Spermatophyta</taxon>
        <taxon>Magnoliopsida</taxon>
        <taxon>Liliopsida</taxon>
        <taxon>Poales</taxon>
        <taxon>Poaceae</taxon>
        <taxon>BOP clade</taxon>
        <taxon>Pooideae</taxon>
        <taxon>Poodae</taxon>
        <taxon>Poeae</taxon>
        <taxon>Poeae Chloroplast Group 2 (Poeae type)</taxon>
        <taxon>Loliodinae</taxon>
        <taxon>Loliinae</taxon>
        <taxon>Lolium</taxon>
    </lineage>
</organism>
<protein>
    <submittedName>
        <fullName evidence="1">Uncharacterized protein</fullName>
    </submittedName>
</protein>
<keyword evidence="2" id="KW-1185">Reference proteome</keyword>
<accession>A0AAD8RA76</accession>
<proteinExistence type="predicted"/>
<sequence>MQQAVEKLLKTSVARCWEWTNPENLGLFLSLHRASAGRFTQEVKKLSDTEAVDLVMAHLRVSDASEPTWYLSR</sequence>
<gene>
    <name evidence="1" type="ORF">QYE76_021236</name>
</gene>
<name>A0AAD8RA76_LOLMU</name>
<evidence type="ECO:0000313" key="1">
    <source>
        <dbReference type="EMBL" id="KAK1615719.1"/>
    </source>
</evidence>